<dbReference type="KEGG" id="kpin:30175000"/>
<name>A0A1B9HWR9_9TREE</name>
<evidence type="ECO:0000313" key="4">
    <source>
        <dbReference type="Proteomes" id="UP000094020"/>
    </source>
</evidence>
<dbReference type="AlphaFoldDB" id="A0A1B9HWR9"/>
<dbReference type="EMBL" id="KV700116">
    <property type="protein sequence ID" value="OCF47725.1"/>
    <property type="molecule type" value="Genomic_DNA"/>
</dbReference>
<feature type="region of interest" description="Disordered" evidence="1">
    <location>
        <begin position="1"/>
        <end position="114"/>
    </location>
</feature>
<dbReference type="RefSeq" id="XP_019008944.1">
    <property type="nucleotide sequence ID" value="XM_019158331.1"/>
</dbReference>
<reference evidence="3" key="4">
    <citation type="submission" date="2024-02" db="EMBL/GenBank/DDBJ databases">
        <title>Comparative genomics of Cryptococcus and Kwoniella reveals pathogenesis evolution and contrasting modes of karyotype evolution via chromosome fusion or intercentromeric recombination.</title>
        <authorList>
            <person name="Coelho M.A."/>
            <person name="David-Palma M."/>
            <person name="Shea T."/>
            <person name="Bowers K."/>
            <person name="McGinley-Smith S."/>
            <person name="Mohammad A.W."/>
            <person name="Gnirke A."/>
            <person name="Yurkov A.M."/>
            <person name="Nowrousian M."/>
            <person name="Sun S."/>
            <person name="Cuomo C.A."/>
            <person name="Heitman J."/>
        </authorList>
    </citation>
    <scope>NUCLEOTIDE SEQUENCE</scope>
    <source>
        <strain evidence="3">CBS 10737</strain>
    </source>
</reference>
<sequence length="153" mass="17241">MAKGPKKKSIRQEQLRRKVQQNNARRRRNEDESDEESPSSDLQGLNDQLQVRFEHQISAPSESHTSAQDTEDFFGQVRDSFSNQTTPPPFDQEHSGDYTGINQNNSQFEPFDQMEISQEVSSDFNVSEIMGGARCMSADTSSSSDHLSSSTFS</sequence>
<protein>
    <submittedName>
        <fullName evidence="2">Uncharacterized protein</fullName>
    </submittedName>
</protein>
<gene>
    <name evidence="2" type="ORF">I206_06631</name>
    <name evidence="3" type="ORF">I206_101399</name>
</gene>
<feature type="compositionally biased region" description="Polar residues" evidence="1">
    <location>
        <begin position="58"/>
        <end position="68"/>
    </location>
</feature>
<reference evidence="2" key="3">
    <citation type="submission" date="2016-07" db="EMBL/GenBank/DDBJ databases">
        <title>Evolution of pathogenesis and genome organization in the Tremellales.</title>
        <authorList>
            <person name="Cuomo C."/>
            <person name="Litvintseva A."/>
            <person name="Heitman J."/>
            <person name="Chen Y."/>
            <person name="Sun S."/>
            <person name="Springer D."/>
            <person name="Dromer F."/>
            <person name="Young S."/>
            <person name="Zeng Q."/>
            <person name="Chapman S."/>
            <person name="Gujja S."/>
            <person name="Saif S."/>
            <person name="Birren B."/>
        </authorList>
    </citation>
    <scope>NUCLEOTIDE SEQUENCE</scope>
    <source>
        <strain evidence="2">CBS 10737</strain>
    </source>
</reference>
<dbReference type="Proteomes" id="UP000094020">
    <property type="component" value="Chromosome 2"/>
</dbReference>
<dbReference type="GeneID" id="30175000"/>
<proteinExistence type="predicted"/>
<evidence type="ECO:0000256" key="1">
    <source>
        <dbReference type="SAM" id="MobiDB-lite"/>
    </source>
</evidence>
<accession>A0A1B9HWR9</accession>
<evidence type="ECO:0000313" key="3">
    <source>
        <dbReference type="EMBL" id="WWC67491.1"/>
    </source>
</evidence>
<keyword evidence="4" id="KW-1185">Reference proteome</keyword>
<dbReference type="EMBL" id="CP144520">
    <property type="protein sequence ID" value="WWC67491.1"/>
    <property type="molecule type" value="Genomic_DNA"/>
</dbReference>
<reference evidence="3" key="2">
    <citation type="submission" date="2013-07" db="EMBL/GenBank/DDBJ databases">
        <authorList>
            <consortium name="The Broad Institute Genome Sequencing Platform"/>
            <person name="Cuomo C."/>
            <person name="Litvintseva A."/>
            <person name="Chen Y."/>
            <person name="Heitman J."/>
            <person name="Sun S."/>
            <person name="Springer D."/>
            <person name="Dromer F."/>
            <person name="Young S.K."/>
            <person name="Zeng Q."/>
            <person name="Gargeya S."/>
            <person name="Fitzgerald M."/>
            <person name="Abouelleil A."/>
            <person name="Alvarado L."/>
            <person name="Berlin A.M."/>
            <person name="Chapman S.B."/>
            <person name="Dewar J."/>
            <person name="Goldberg J."/>
            <person name="Griggs A."/>
            <person name="Gujja S."/>
            <person name="Hansen M."/>
            <person name="Howarth C."/>
            <person name="Imamovic A."/>
            <person name="Larimer J."/>
            <person name="McCowan C."/>
            <person name="Murphy C."/>
            <person name="Pearson M."/>
            <person name="Priest M."/>
            <person name="Roberts A."/>
            <person name="Saif S."/>
            <person name="Shea T."/>
            <person name="Sykes S."/>
            <person name="Wortman J."/>
            <person name="Nusbaum C."/>
            <person name="Birren B."/>
        </authorList>
    </citation>
    <scope>NUCLEOTIDE SEQUENCE</scope>
    <source>
        <strain evidence="3">CBS 10737</strain>
    </source>
</reference>
<evidence type="ECO:0000313" key="2">
    <source>
        <dbReference type="EMBL" id="OCF47725.1"/>
    </source>
</evidence>
<organism evidence="2">
    <name type="scientific">Kwoniella pini CBS 10737</name>
    <dbReference type="NCBI Taxonomy" id="1296096"/>
    <lineage>
        <taxon>Eukaryota</taxon>
        <taxon>Fungi</taxon>
        <taxon>Dikarya</taxon>
        <taxon>Basidiomycota</taxon>
        <taxon>Agaricomycotina</taxon>
        <taxon>Tremellomycetes</taxon>
        <taxon>Tremellales</taxon>
        <taxon>Cryptococcaceae</taxon>
        <taxon>Kwoniella</taxon>
    </lineage>
</organism>
<reference evidence="2" key="1">
    <citation type="submission" date="2013-07" db="EMBL/GenBank/DDBJ databases">
        <title>The Genome Sequence of Cryptococcus pinus CBS10737.</title>
        <authorList>
            <consortium name="The Broad Institute Genome Sequencing Platform"/>
            <person name="Cuomo C."/>
            <person name="Litvintseva A."/>
            <person name="Chen Y."/>
            <person name="Heitman J."/>
            <person name="Sun S."/>
            <person name="Springer D."/>
            <person name="Dromer F."/>
            <person name="Young S.K."/>
            <person name="Zeng Q."/>
            <person name="Gargeya S."/>
            <person name="Fitzgerald M."/>
            <person name="Abouelleil A."/>
            <person name="Alvarado L."/>
            <person name="Berlin A.M."/>
            <person name="Chapman S.B."/>
            <person name="Dewar J."/>
            <person name="Goldberg J."/>
            <person name="Griggs A."/>
            <person name="Gujja S."/>
            <person name="Hansen M."/>
            <person name="Howarth C."/>
            <person name="Imamovic A."/>
            <person name="Larimer J."/>
            <person name="McCowan C."/>
            <person name="Murphy C."/>
            <person name="Pearson M."/>
            <person name="Priest M."/>
            <person name="Roberts A."/>
            <person name="Saif S."/>
            <person name="Shea T."/>
            <person name="Sykes S."/>
            <person name="Wortman J."/>
            <person name="Nusbaum C."/>
            <person name="Birren B."/>
        </authorList>
    </citation>
    <scope>NUCLEOTIDE SEQUENCE [LARGE SCALE GENOMIC DNA]</scope>
    <source>
        <strain evidence="2">CBS 10737</strain>
    </source>
</reference>